<feature type="transmembrane region" description="Helical" evidence="5">
    <location>
        <begin position="286"/>
        <end position="307"/>
    </location>
</feature>
<feature type="transmembrane region" description="Helical" evidence="5">
    <location>
        <begin position="373"/>
        <end position="394"/>
    </location>
</feature>
<comment type="caution">
    <text evidence="7">The sequence shown here is derived from an EMBL/GenBank/DDBJ whole genome shotgun (WGS) entry which is preliminary data.</text>
</comment>
<evidence type="ECO:0000256" key="1">
    <source>
        <dbReference type="ARBA" id="ARBA00004651"/>
    </source>
</evidence>
<gene>
    <name evidence="7" type="ORF">BJ979_000408</name>
</gene>
<dbReference type="Pfam" id="PF07690">
    <property type="entry name" value="MFS_1"/>
    <property type="match status" value="1"/>
</dbReference>
<dbReference type="AlphaFoldDB" id="A0A852Y7C4"/>
<accession>A0A852Y7C4</accession>
<evidence type="ECO:0000259" key="6">
    <source>
        <dbReference type="PROSITE" id="PS50850"/>
    </source>
</evidence>
<name>A0A852Y7C4_9MICO</name>
<keyword evidence="2 5" id="KW-0812">Transmembrane</keyword>
<reference evidence="7 8" key="1">
    <citation type="submission" date="2020-07" db="EMBL/GenBank/DDBJ databases">
        <title>Sequencing the genomes of 1000 actinobacteria strains.</title>
        <authorList>
            <person name="Klenk H.-P."/>
        </authorList>
    </citation>
    <scope>NUCLEOTIDE SEQUENCE [LARGE SCALE GENOMIC DNA]</scope>
    <source>
        <strain evidence="7 8">DSM 23141</strain>
    </source>
</reference>
<feature type="transmembrane region" description="Helical" evidence="5">
    <location>
        <begin position="337"/>
        <end position="361"/>
    </location>
</feature>
<dbReference type="SUPFAM" id="SSF103473">
    <property type="entry name" value="MFS general substrate transporter"/>
    <property type="match status" value="1"/>
</dbReference>
<dbReference type="GO" id="GO:0005886">
    <property type="term" value="C:plasma membrane"/>
    <property type="evidence" value="ECO:0007669"/>
    <property type="project" value="UniProtKB-SubCell"/>
</dbReference>
<feature type="transmembrane region" description="Helical" evidence="5">
    <location>
        <begin position="253"/>
        <end position="274"/>
    </location>
</feature>
<proteinExistence type="predicted"/>
<evidence type="ECO:0000256" key="5">
    <source>
        <dbReference type="SAM" id="Phobius"/>
    </source>
</evidence>
<feature type="transmembrane region" description="Helical" evidence="5">
    <location>
        <begin position="34"/>
        <end position="54"/>
    </location>
</feature>
<evidence type="ECO:0000256" key="4">
    <source>
        <dbReference type="ARBA" id="ARBA00023136"/>
    </source>
</evidence>
<feature type="transmembrane region" description="Helical" evidence="5">
    <location>
        <begin position="314"/>
        <end position="331"/>
    </location>
</feature>
<comment type="subcellular location">
    <subcellularLocation>
        <location evidence="1">Cell membrane</location>
        <topology evidence="1">Multi-pass membrane protein</topology>
    </subcellularLocation>
</comment>
<evidence type="ECO:0000313" key="7">
    <source>
        <dbReference type="EMBL" id="NYG97782.1"/>
    </source>
</evidence>
<dbReference type="InterPro" id="IPR011701">
    <property type="entry name" value="MFS"/>
</dbReference>
<dbReference type="PANTHER" id="PTHR23542:SF1">
    <property type="entry name" value="MAJOR FACILITATOR SUPERFAMILY (MFS) PROFILE DOMAIN-CONTAINING PROTEIN"/>
    <property type="match status" value="1"/>
</dbReference>
<organism evidence="7 8">
    <name type="scientific">Schumannella luteola</name>
    <dbReference type="NCBI Taxonomy" id="472059"/>
    <lineage>
        <taxon>Bacteria</taxon>
        <taxon>Bacillati</taxon>
        <taxon>Actinomycetota</taxon>
        <taxon>Actinomycetes</taxon>
        <taxon>Micrococcales</taxon>
        <taxon>Microbacteriaceae</taxon>
        <taxon>Schumannella</taxon>
    </lineage>
</organism>
<feature type="transmembrane region" description="Helical" evidence="5">
    <location>
        <begin position="66"/>
        <end position="85"/>
    </location>
</feature>
<keyword evidence="3 5" id="KW-1133">Transmembrane helix</keyword>
<feature type="transmembrane region" description="Helical" evidence="5">
    <location>
        <begin position="128"/>
        <end position="154"/>
    </location>
</feature>
<dbReference type="Gene3D" id="1.20.1250.20">
    <property type="entry name" value="MFS general substrate transporter like domains"/>
    <property type="match status" value="1"/>
</dbReference>
<evidence type="ECO:0000256" key="2">
    <source>
        <dbReference type="ARBA" id="ARBA00022692"/>
    </source>
</evidence>
<dbReference type="PANTHER" id="PTHR23542">
    <property type="match status" value="1"/>
</dbReference>
<dbReference type="InterPro" id="IPR020846">
    <property type="entry name" value="MFS_dom"/>
</dbReference>
<sequence length="440" mass="43453">MPALVVTSLIGRLPTAMSALALVRLVVDTGGDYTSASALTATFVIAGTIGQPFLGRIIDRAGHRALVLLLSVVVTTVGFVIAVLTVQSAPAAAFVAVAVAGFSTPPIESTLRSLWPALFPDATQRASAYALDAAAVEMLFIIGPLLTATGIAVFGAQVNVLAMAGVGLVGGIAYAARSVVRHPGEVDARAGAVADSNDGARADAGADLHFGVSAGVDAGAEPGAGAALDTSATLGSAPAHHGTPLASRPFVRLLILTLTAAIPVGALTLTATAYGSHARNADFGPVALAANAAGALVGALLIARFPLRRTPVRAAAPFAVILGALYLPTAAAGAPPALWIALAFIAGLSLPPLLTQIFALTPELVQSRHANEANAWIVSVFAVGIAAGTVLGGITVDALGASAGILTTVLVASALAIAGGLQAGWGAVAPRAAASTSARD</sequence>
<dbReference type="GO" id="GO:0022857">
    <property type="term" value="F:transmembrane transporter activity"/>
    <property type="evidence" value="ECO:0007669"/>
    <property type="project" value="InterPro"/>
</dbReference>
<evidence type="ECO:0000256" key="3">
    <source>
        <dbReference type="ARBA" id="ARBA00022989"/>
    </source>
</evidence>
<keyword evidence="4 5" id="KW-0472">Membrane</keyword>
<keyword evidence="8" id="KW-1185">Reference proteome</keyword>
<dbReference type="PROSITE" id="PS50850">
    <property type="entry name" value="MFS"/>
    <property type="match status" value="1"/>
</dbReference>
<feature type="transmembrane region" description="Helical" evidence="5">
    <location>
        <begin position="400"/>
        <end position="421"/>
    </location>
</feature>
<dbReference type="InterPro" id="IPR036259">
    <property type="entry name" value="MFS_trans_sf"/>
</dbReference>
<feature type="domain" description="Major facilitator superfamily (MFS) profile" evidence="6">
    <location>
        <begin position="1"/>
        <end position="431"/>
    </location>
</feature>
<dbReference type="EMBL" id="JACBZY010000001">
    <property type="protein sequence ID" value="NYG97782.1"/>
    <property type="molecule type" value="Genomic_DNA"/>
</dbReference>
<dbReference type="Proteomes" id="UP000553888">
    <property type="component" value="Unassembled WGS sequence"/>
</dbReference>
<evidence type="ECO:0000313" key="8">
    <source>
        <dbReference type="Proteomes" id="UP000553888"/>
    </source>
</evidence>
<protein>
    <submittedName>
        <fullName evidence="7">MFS family permease</fullName>
    </submittedName>
</protein>